<feature type="transmembrane region" description="Helical" evidence="7">
    <location>
        <begin position="68"/>
        <end position="93"/>
    </location>
</feature>
<dbReference type="Gene3D" id="1.20.144.10">
    <property type="entry name" value="Phosphatidic acid phosphatase type 2/haloperoxidase"/>
    <property type="match status" value="1"/>
</dbReference>
<evidence type="ECO:0000256" key="3">
    <source>
        <dbReference type="ARBA" id="ARBA00022692"/>
    </source>
</evidence>
<accession>A0AA36JTE8</accession>
<feature type="region of interest" description="Disordered" evidence="6">
    <location>
        <begin position="256"/>
        <end position="276"/>
    </location>
</feature>
<feature type="transmembrane region" description="Helical" evidence="7">
    <location>
        <begin position="225"/>
        <end position="243"/>
    </location>
</feature>
<dbReference type="InterPro" id="IPR036938">
    <property type="entry name" value="PAP2/HPO_sf"/>
</dbReference>
<comment type="similarity">
    <text evidence="2">Belongs to the PA-phosphatase related phosphoesterase family.</text>
</comment>
<evidence type="ECO:0000256" key="5">
    <source>
        <dbReference type="ARBA" id="ARBA00023136"/>
    </source>
</evidence>
<reference evidence="9" key="1">
    <citation type="submission" date="2023-08" db="EMBL/GenBank/DDBJ databases">
        <authorList>
            <person name="Chen Y."/>
            <person name="Shah S."/>
            <person name="Dougan E. K."/>
            <person name="Thang M."/>
            <person name="Chan C."/>
        </authorList>
    </citation>
    <scope>NUCLEOTIDE SEQUENCE</scope>
</reference>
<evidence type="ECO:0000256" key="6">
    <source>
        <dbReference type="SAM" id="MobiDB-lite"/>
    </source>
</evidence>
<dbReference type="InterPro" id="IPR043216">
    <property type="entry name" value="PAP-like"/>
</dbReference>
<evidence type="ECO:0000256" key="4">
    <source>
        <dbReference type="ARBA" id="ARBA00022989"/>
    </source>
</evidence>
<dbReference type="AlphaFoldDB" id="A0AA36JTE8"/>
<evidence type="ECO:0000313" key="9">
    <source>
        <dbReference type="EMBL" id="CAJ1411522.1"/>
    </source>
</evidence>
<dbReference type="EMBL" id="CAUJNA010003880">
    <property type="protein sequence ID" value="CAJ1411522.1"/>
    <property type="molecule type" value="Genomic_DNA"/>
</dbReference>
<feature type="domain" description="Phosphatidic acid phosphatase type 2/haloperoxidase" evidence="8">
    <location>
        <begin position="103"/>
        <end position="242"/>
    </location>
</feature>
<dbReference type="InterPro" id="IPR000326">
    <property type="entry name" value="PAP2/HPO"/>
</dbReference>
<sequence>MGFKNRSLVSLESLLVFVFFFVGLISDHFFSTFQRPVLQQRLQLSNGTSVVLVELLLDDPYVPGDQQIFPVSLLMLLCIGMPVGVMLVITCLCPRDGEPASFVRGLLMAMACMFFTVNLTKNYVGYWRPYFYHMCGWDGKECTNTNDEARRSFPSGHSSTSFCAMLFTSLFLLGKVAGLRPKPMIPLPLGHLDLTNLLLLLALVPTCLAFWVAASRVRENDHHPADVVAGAMIGSAWAALWYARYFTPLWDSDPDCSEPMQPESSDVLMTEDPARP</sequence>
<dbReference type="GO" id="GO:0006644">
    <property type="term" value="P:phospholipid metabolic process"/>
    <property type="evidence" value="ECO:0007669"/>
    <property type="project" value="InterPro"/>
</dbReference>
<dbReference type="PANTHER" id="PTHR10165:SF35">
    <property type="entry name" value="RE23632P"/>
    <property type="match status" value="1"/>
</dbReference>
<name>A0AA36JTE8_9DINO</name>
<evidence type="ECO:0000256" key="7">
    <source>
        <dbReference type="SAM" id="Phobius"/>
    </source>
</evidence>
<keyword evidence="4 7" id="KW-1133">Transmembrane helix</keyword>
<dbReference type="Proteomes" id="UP001178507">
    <property type="component" value="Unassembled WGS sequence"/>
</dbReference>
<feature type="transmembrane region" description="Helical" evidence="7">
    <location>
        <begin position="7"/>
        <end position="26"/>
    </location>
</feature>
<comment type="subcellular location">
    <subcellularLocation>
        <location evidence="1">Membrane</location>
        <topology evidence="1">Multi-pass membrane protein</topology>
    </subcellularLocation>
</comment>
<feature type="transmembrane region" description="Helical" evidence="7">
    <location>
        <begin position="194"/>
        <end position="213"/>
    </location>
</feature>
<evidence type="ECO:0000259" key="8">
    <source>
        <dbReference type="SMART" id="SM00014"/>
    </source>
</evidence>
<dbReference type="PANTHER" id="PTHR10165">
    <property type="entry name" value="LIPID PHOSPHATE PHOSPHATASE"/>
    <property type="match status" value="1"/>
</dbReference>
<keyword evidence="10" id="KW-1185">Reference proteome</keyword>
<dbReference type="SUPFAM" id="SSF48317">
    <property type="entry name" value="Acid phosphatase/Vanadium-dependent haloperoxidase"/>
    <property type="match status" value="1"/>
</dbReference>
<dbReference type="GO" id="GO:0016020">
    <property type="term" value="C:membrane"/>
    <property type="evidence" value="ECO:0007669"/>
    <property type="project" value="UniProtKB-SubCell"/>
</dbReference>
<comment type="caution">
    <text evidence="9">The sequence shown here is derived from an EMBL/GenBank/DDBJ whole genome shotgun (WGS) entry which is preliminary data.</text>
</comment>
<dbReference type="GO" id="GO:0046839">
    <property type="term" value="P:phospholipid dephosphorylation"/>
    <property type="evidence" value="ECO:0007669"/>
    <property type="project" value="TreeGrafter"/>
</dbReference>
<feature type="transmembrane region" description="Helical" evidence="7">
    <location>
        <begin position="105"/>
        <end position="124"/>
    </location>
</feature>
<protein>
    <recommendedName>
        <fullName evidence="8">Phosphatidic acid phosphatase type 2/haloperoxidase domain-containing protein</fullName>
    </recommendedName>
</protein>
<gene>
    <name evidence="9" type="ORF">EVOR1521_LOCUS32071</name>
</gene>
<dbReference type="Pfam" id="PF01569">
    <property type="entry name" value="PAP2"/>
    <property type="match status" value="1"/>
</dbReference>
<evidence type="ECO:0000256" key="1">
    <source>
        <dbReference type="ARBA" id="ARBA00004141"/>
    </source>
</evidence>
<evidence type="ECO:0000256" key="2">
    <source>
        <dbReference type="ARBA" id="ARBA00008816"/>
    </source>
</evidence>
<proteinExistence type="inferred from homology"/>
<keyword evidence="5 7" id="KW-0472">Membrane</keyword>
<keyword evidence="3 7" id="KW-0812">Transmembrane</keyword>
<evidence type="ECO:0000313" key="10">
    <source>
        <dbReference type="Proteomes" id="UP001178507"/>
    </source>
</evidence>
<dbReference type="GO" id="GO:0008195">
    <property type="term" value="F:phosphatidate phosphatase activity"/>
    <property type="evidence" value="ECO:0007669"/>
    <property type="project" value="TreeGrafter"/>
</dbReference>
<dbReference type="SMART" id="SM00014">
    <property type="entry name" value="acidPPc"/>
    <property type="match status" value="1"/>
</dbReference>
<organism evidence="9 10">
    <name type="scientific">Effrenium voratum</name>
    <dbReference type="NCBI Taxonomy" id="2562239"/>
    <lineage>
        <taxon>Eukaryota</taxon>
        <taxon>Sar</taxon>
        <taxon>Alveolata</taxon>
        <taxon>Dinophyceae</taxon>
        <taxon>Suessiales</taxon>
        <taxon>Symbiodiniaceae</taxon>
        <taxon>Effrenium</taxon>
    </lineage>
</organism>